<keyword evidence="4" id="KW-0808">Transferase</keyword>
<dbReference type="RefSeq" id="WP_109418070.1">
    <property type="nucleotide sequence ID" value="NZ_QEAS01000026.1"/>
</dbReference>
<dbReference type="SUPFAM" id="SSF55785">
    <property type="entry name" value="PYP-like sensor domain (PAS domain)"/>
    <property type="match status" value="4"/>
</dbReference>
<dbReference type="PROSITE" id="PS50113">
    <property type="entry name" value="PAC"/>
    <property type="match status" value="3"/>
</dbReference>
<keyword evidence="8" id="KW-0175">Coiled coil</keyword>
<keyword evidence="7" id="KW-0472">Membrane</keyword>
<dbReference type="InterPro" id="IPR000700">
    <property type="entry name" value="PAS-assoc_C"/>
</dbReference>
<dbReference type="PANTHER" id="PTHR45453:SF1">
    <property type="entry name" value="PHOSPHATE REGULON SENSOR PROTEIN PHOR"/>
    <property type="match status" value="1"/>
</dbReference>
<dbReference type="SMART" id="SM00086">
    <property type="entry name" value="PAC"/>
    <property type="match status" value="2"/>
</dbReference>
<feature type="domain" description="Histidine kinase" evidence="9">
    <location>
        <begin position="950"/>
        <end position="1164"/>
    </location>
</feature>
<evidence type="ECO:0000313" key="13">
    <source>
        <dbReference type="Proteomes" id="UP000245647"/>
    </source>
</evidence>
<evidence type="ECO:0000256" key="7">
    <source>
        <dbReference type="ARBA" id="ARBA00023136"/>
    </source>
</evidence>
<dbReference type="InterPro" id="IPR013656">
    <property type="entry name" value="PAS_4"/>
</dbReference>
<accession>A0A2U2PAM6</accession>
<feature type="domain" description="PAS" evidence="10">
    <location>
        <begin position="815"/>
        <end position="887"/>
    </location>
</feature>
<evidence type="ECO:0000256" key="4">
    <source>
        <dbReference type="ARBA" id="ARBA00022679"/>
    </source>
</evidence>
<feature type="domain" description="PAC" evidence="11">
    <location>
        <begin position="581"/>
        <end position="635"/>
    </location>
</feature>
<dbReference type="PROSITE" id="PS50109">
    <property type="entry name" value="HIS_KIN"/>
    <property type="match status" value="1"/>
</dbReference>
<dbReference type="OrthoDB" id="9813151at2"/>
<evidence type="ECO:0000256" key="2">
    <source>
        <dbReference type="ARBA" id="ARBA00012438"/>
    </source>
</evidence>
<evidence type="ECO:0000256" key="1">
    <source>
        <dbReference type="ARBA" id="ARBA00000085"/>
    </source>
</evidence>
<dbReference type="EMBL" id="QEAS01000026">
    <property type="protein sequence ID" value="PWG78354.1"/>
    <property type="molecule type" value="Genomic_DNA"/>
</dbReference>
<dbReference type="SMART" id="SM00091">
    <property type="entry name" value="PAS"/>
    <property type="match status" value="4"/>
</dbReference>
<evidence type="ECO:0000259" key="9">
    <source>
        <dbReference type="PROSITE" id="PS50109"/>
    </source>
</evidence>
<dbReference type="GO" id="GO:0016036">
    <property type="term" value="P:cellular response to phosphate starvation"/>
    <property type="evidence" value="ECO:0007669"/>
    <property type="project" value="TreeGrafter"/>
</dbReference>
<feature type="coiled-coil region" evidence="8">
    <location>
        <begin position="325"/>
        <end position="377"/>
    </location>
</feature>
<dbReference type="FunFam" id="3.30.565.10:FF:000006">
    <property type="entry name" value="Sensor histidine kinase WalK"/>
    <property type="match status" value="1"/>
</dbReference>
<dbReference type="InterPro" id="IPR050351">
    <property type="entry name" value="BphY/WalK/GraS-like"/>
</dbReference>
<proteinExistence type="predicted"/>
<dbReference type="Gene3D" id="3.30.450.20">
    <property type="entry name" value="PAS domain"/>
    <property type="match status" value="5"/>
</dbReference>
<dbReference type="InterPro" id="IPR003661">
    <property type="entry name" value="HisK_dim/P_dom"/>
</dbReference>
<evidence type="ECO:0000256" key="6">
    <source>
        <dbReference type="ARBA" id="ARBA00023012"/>
    </source>
</evidence>
<dbReference type="EC" id="2.7.13.3" evidence="2"/>
<dbReference type="Pfam" id="PF00512">
    <property type="entry name" value="HisKA"/>
    <property type="match status" value="1"/>
</dbReference>
<dbReference type="SMART" id="SM00387">
    <property type="entry name" value="HATPase_c"/>
    <property type="match status" value="1"/>
</dbReference>
<dbReference type="PROSITE" id="PS50112">
    <property type="entry name" value="PAS"/>
    <property type="match status" value="1"/>
</dbReference>
<dbReference type="InterPro" id="IPR036890">
    <property type="entry name" value="HATPase_C_sf"/>
</dbReference>
<reference evidence="12 13" key="1">
    <citation type="submission" date="2018-04" db="EMBL/GenBank/DDBJ databases">
        <title>Pedobacter chongqingensis sp. nov., isolated from a rottenly hemp rope.</title>
        <authorList>
            <person name="Cai Y."/>
        </authorList>
    </citation>
    <scope>NUCLEOTIDE SEQUENCE [LARGE SCALE GENOMIC DNA]</scope>
    <source>
        <strain evidence="12 13">FJ4-8</strain>
    </source>
</reference>
<dbReference type="Proteomes" id="UP000245647">
    <property type="component" value="Unassembled WGS sequence"/>
</dbReference>
<evidence type="ECO:0000256" key="3">
    <source>
        <dbReference type="ARBA" id="ARBA00022553"/>
    </source>
</evidence>
<dbReference type="NCBIfam" id="TIGR00229">
    <property type="entry name" value="sensory_box"/>
    <property type="match status" value="1"/>
</dbReference>
<dbReference type="InterPro" id="IPR001610">
    <property type="entry name" value="PAC"/>
</dbReference>
<dbReference type="Pfam" id="PF02518">
    <property type="entry name" value="HATPase_c"/>
    <property type="match status" value="1"/>
</dbReference>
<dbReference type="PANTHER" id="PTHR45453">
    <property type="entry name" value="PHOSPHATE REGULON SENSOR PROTEIN PHOR"/>
    <property type="match status" value="1"/>
</dbReference>
<keyword evidence="3" id="KW-0597">Phosphoprotein</keyword>
<keyword evidence="6" id="KW-0902">Two-component regulatory system</keyword>
<dbReference type="Pfam" id="PF08448">
    <property type="entry name" value="PAS_4"/>
    <property type="match status" value="3"/>
</dbReference>
<feature type="domain" description="PAC" evidence="11">
    <location>
        <begin position="893"/>
        <end position="946"/>
    </location>
</feature>
<dbReference type="PRINTS" id="PR00344">
    <property type="entry name" value="BCTRLSENSOR"/>
</dbReference>
<dbReference type="FunFam" id="1.10.287.130:FF:000001">
    <property type="entry name" value="Two-component sensor histidine kinase"/>
    <property type="match status" value="1"/>
</dbReference>
<dbReference type="Gene3D" id="1.10.287.130">
    <property type="match status" value="1"/>
</dbReference>
<evidence type="ECO:0000256" key="8">
    <source>
        <dbReference type="SAM" id="Coils"/>
    </source>
</evidence>
<dbReference type="SUPFAM" id="SSF55874">
    <property type="entry name" value="ATPase domain of HSP90 chaperone/DNA topoisomerase II/histidine kinase"/>
    <property type="match status" value="1"/>
</dbReference>
<comment type="caution">
    <text evidence="12">The sequence shown here is derived from an EMBL/GenBank/DDBJ whole genome shotgun (WGS) entry which is preliminary data.</text>
</comment>
<dbReference type="SUPFAM" id="SSF55781">
    <property type="entry name" value="GAF domain-like"/>
    <property type="match status" value="1"/>
</dbReference>
<evidence type="ECO:0000259" key="10">
    <source>
        <dbReference type="PROSITE" id="PS50112"/>
    </source>
</evidence>
<dbReference type="Pfam" id="PF08447">
    <property type="entry name" value="PAS_3"/>
    <property type="match status" value="1"/>
</dbReference>
<dbReference type="InterPro" id="IPR036097">
    <property type="entry name" value="HisK_dim/P_sf"/>
</dbReference>
<protein>
    <recommendedName>
        <fullName evidence="2">histidine kinase</fullName>
        <ecNumber evidence="2">2.7.13.3</ecNumber>
    </recommendedName>
</protein>
<dbReference type="AlphaFoldDB" id="A0A2U2PAM6"/>
<gene>
    <name evidence="12" type="ORF">DDR33_22570</name>
</gene>
<dbReference type="Gene3D" id="3.30.565.10">
    <property type="entry name" value="Histidine kinase-like ATPase, C-terminal domain"/>
    <property type="match status" value="1"/>
</dbReference>
<dbReference type="GO" id="GO:0005886">
    <property type="term" value="C:plasma membrane"/>
    <property type="evidence" value="ECO:0007669"/>
    <property type="project" value="TreeGrafter"/>
</dbReference>
<dbReference type="InterPro" id="IPR004358">
    <property type="entry name" value="Sig_transdc_His_kin-like_C"/>
</dbReference>
<keyword evidence="5" id="KW-0418">Kinase</keyword>
<dbReference type="InterPro" id="IPR013655">
    <property type="entry name" value="PAS_fold_3"/>
</dbReference>
<feature type="domain" description="PAC" evidence="11">
    <location>
        <begin position="759"/>
        <end position="814"/>
    </location>
</feature>
<evidence type="ECO:0000313" key="12">
    <source>
        <dbReference type="EMBL" id="PWG78354.1"/>
    </source>
</evidence>
<keyword evidence="13" id="KW-1185">Reference proteome</keyword>
<dbReference type="CDD" id="cd00082">
    <property type="entry name" value="HisKA"/>
    <property type="match status" value="1"/>
</dbReference>
<dbReference type="SUPFAM" id="SSF47384">
    <property type="entry name" value="Homodimeric domain of signal transducing histidine kinase"/>
    <property type="match status" value="1"/>
</dbReference>
<feature type="coiled-coil region" evidence="8">
    <location>
        <begin position="633"/>
        <end position="667"/>
    </location>
</feature>
<dbReference type="InterPro" id="IPR000014">
    <property type="entry name" value="PAS"/>
</dbReference>
<name>A0A2U2PAM6_9SPHI</name>
<dbReference type="InterPro" id="IPR003594">
    <property type="entry name" value="HATPase_dom"/>
</dbReference>
<dbReference type="CDD" id="cd00130">
    <property type="entry name" value="PAS"/>
    <property type="match status" value="2"/>
</dbReference>
<evidence type="ECO:0000256" key="5">
    <source>
        <dbReference type="ARBA" id="ARBA00022777"/>
    </source>
</evidence>
<sequence length="1164" mass="132010">MSGKYSFLEGDGQVGELIRNIDWSKTSIGDPGSWPDSLTSAVSIVLNSGFPIAIYWGSDFSLIYNEPWSTIPGDKHPWALGKPGPAVWPEIWNGLRDEFETVLHEGKSYRRPDAPLYMHRYGYTEECYFDYTLSPVKARDGSVGGVFNAVIETTFRVINDRRNVVLASLIDHKNDSSSIVEANGLIRDLLLTAKEDIPFFALYSCIEDENMDMVCWGGFSEEHALIAAHLDIRDLYSQAEGYLGDVQQIFRQPIHRHWPEPVQEALIVPVVRGDSKIKGYLMLGVSARKRLDTDYRNFLQTAGMHVGTVLNNALSYEIGKAYQAEQVLNEELSAANEELAATNEELQHTQDQLHALNQELEDRVRRRTEQLADERDKLKRFFMQAPAGICILSGEDLVFELVNPAYQELLPGRELLGRPIFEALPEIKGQPVEQILQGVYTTGEPYEGKELYIPIAVPGSAALEDRYFNFYYQPKRDEHGIVDGIMAFVFEVTQLVESRKLSEKNARDLRDLVMTSHYPLLILRGRDYVVEVTNEQLAALWNKSLEDILGRKLLDILPELAYQPFPALLKQVYNTGIPYGQEEEVFYVETENGREVKYISFYYDPLKDADGRVNGIVVTAADITHLVRSRLLLEESYEQQQSLNEEITATNEELAAANEELLATNDELHFTHTNLEESLSNLAQSEARFRSLIQDAPVAIAVLRTRDLVIEAANTAILNVWGKTSGVIGMRLPDALPELQNQAYLKLLDEVYTSGKTYKGDESRAFLEHDGKLEELFFNFVYQPLFDQRGITNGIMVAAIDVTPQVKARRELENAQDSLKLAFEAAELGNFDLDLEEGTMFWDARCRKLFGISHDREVTYEHDFVNGLHPDDRERITGIINNAFIKSVSNGEYDVEYRTIGAEDNKLRWVRAKGKVYFDEWDKPVRFAGAVLDITEQKLDEIRKNDFIGMVSHELKTPLTSLSAYAQVLLSKAKDDAFSVQALTKVNQQVKRMSAMINSFLNVSRLESGKIQLVKQDFFINDLIDEIIKETQLITNSHEIKFNAPERIHVHADQDKIGSVITNLVSNAIKYSPRGHMVELTCKAMEDMVHVAVRDEGIGIKQEDQKKLFERYYRVENLHAKHISGFGIGLYLSGEIIRRHGGRIGVESEADKGSTFWFTLPLHS</sequence>
<dbReference type="Gene3D" id="2.10.70.100">
    <property type="match status" value="1"/>
</dbReference>
<dbReference type="GO" id="GO:0000155">
    <property type="term" value="F:phosphorelay sensor kinase activity"/>
    <property type="evidence" value="ECO:0007669"/>
    <property type="project" value="InterPro"/>
</dbReference>
<dbReference type="GO" id="GO:0004721">
    <property type="term" value="F:phosphoprotein phosphatase activity"/>
    <property type="evidence" value="ECO:0007669"/>
    <property type="project" value="TreeGrafter"/>
</dbReference>
<comment type="catalytic activity">
    <reaction evidence="1">
        <text>ATP + protein L-histidine = ADP + protein N-phospho-L-histidine.</text>
        <dbReference type="EC" id="2.7.13.3"/>
    </reaction>
</comment>
<organism evidence="12 13">
    <name type="scientific">Pararcticibacter amylolyticus</name>
    <dbReference type="NCBI Taxonomy" id="2173175"/>
    <lineage>
        <taxon>Bacteria</taxon>
        <taxon>Pseudomonadati</taxon>
        <taxon>Bacteroidota</taxon>
        <taxon>Sphingobacteriia</taxon>
        <taxon>Sphingobacteriales</taxon>
        <taxon>Sphingobacteriaceae</taxon>
        <taxon>Pararcticibacter</taxon>
    </lineage>
</organism>
<dbReference type="InterPro" id="IPR005467">
    <property type="entry name" value="His_kinase_dom"/>
</dbReference>
<dbReference type="InterPro" id="IPR035965">
    <property type="entry name" value="PAS-like_dom_sf"/>
</dbReference>
<evidence type="ECO:0000259" key="11">
    <source>
        <dbReference type="PROSITE" id="PS50113"/>
    </source>
</evidence>
<dbReference type="SMART" id="SM00388">
    <property type="entry name" value="HisKA"/>
    <property type="match status" value="1"/>
</dbReference>